<evidence type="ECO:0000256" key="1">
    <source>
        <dbReference type="SAM" id="MobiDB-lite"/>
    </source>
</evidence>
<sequence length="100" mass="10633">MSLPALPTNVSLPVSPQRTSCPVPPTNRSLPAPPNSALLPDQARSISLPSSPCRVLLPPLLSIIVSWPGPACRLIPVVAVVLCNIRLLSPLLIWRCISNT</sequence>
<accession>A0A2U8I2R8</accession>
<name>A0A2U8I2R8_9GAMM</name>
<organism evidence="2 3">
    <name type="scientific">Candidatus Fukatsuia symbiotica</name>
    <dbReference type="NCBI Taxonomy" id="1878942"/>
    <lineage>
        <taxon>Bacteria</taxon>
        <taxon>Pseudomonadati</taxon>
        <taxon>Pseudomonadota</taxon>
        <taxon>Gammaproteobacteria</taxon>
        <taxon>Enterobacterales</taxon>
        <taxon>Yersiniaceae</taxon>
        <taxon>Candidatus Fukatsuia</taxon>
    </lineage>
</organism>
<protein>
    <submittedName>
        <fullName evidence="2">Uncharacterized protein</fullName>
    </submittedName>
</protein>
<dbReference type="KEGG" id="fsm:CCS41_01045"/>
<feature type="compositionally biased region" description="Polar residues" evidence="1">
    <location>
        <begin position="8"/>
        <end position="20"/>
    </location>
</feature>
<keyword evidence="3" id="KW-1185">Reference proteome</keyword>
<dbReference type="Proteomes" id="UP000261875">
    <property type="component" value="Chromosome"/>
</dbReference>
<reference evidence="2 3" key="1">
    <citation type="submission" date="2017-05" db="EMBL/GenBank/DDBJ databases">
        <title>Genome sequence of Candidatus Fukatsuia symbiotica and Candidatus Hamiltonella defensa from Acyrthosiphon pisum strain 5D.</title>
        <authorList>
            <person name="Patel V.A."/>
            <person name="Chevignon G."/>
            <person name="Russell J.A."/>
            <person name="Oliver K.M."/>
        </authorList>
    </citation>
    <scope>NUCLEOTIDE SEQUENCE [LARGE SCALE GENOMIC DNA]</scope>
    <source>
        <strain evidence="2 3">5D</strain>
    </source>
</reference>
<evidence type="ECO:0000313" key="3">
    <source>
        <dbReference type="Proteomes" id="UP000261875"/>
    </source>
</evidence>
<proteinExistence type="predicted"/>
<gene>
    <name evidence="2" type="ORF">CCS41_01045</name>
</gene>
<feature type="region of interest" description="Disordered" evidence="1">
    <location>
        <begin position="1"/>
        <end position="35"/>
    </location>
</feature>
<dbReference type="AlphaFoldDB" id="A0A2U8I2R8"/>
<evidence type="ECO:0000313" key="2">
    <source>
        <dbReference type="EMBL" id="AWK13399.1"/>
    </source>
</evidence>
<dbReference type="EMBL" id="CP021659">
    <property type="protein sequence ID" value="AWK13399.1"/>
    <property type="molecule type" value="Genomic_DNA"/>
</dbReference>